<protein>
    <recommendedName>
        <fullName evidence="2">histidine kinase</fullName>
        <ecNumber evidence="2">2.7.13.3</ecNumber>
    </recommendedName>
</protein>
<evidence type="ECO:0000256" key="8">
    <source>
        <dbReference type="ARBA" id="ARBA00023012"/>
    </source>
</evidence>
<dbReference type="InterPro" id="IPR036890">
    <property type="entry name" value="HATPase_C_sf"/>
</dbReference>
<evidence type="ECO:0000259" key="10">
    <source>
        <dbReference type="Pfam" id="PF07730"/>
    </source>
</evidence>
<keyword evidence="7" id="KW-0067">ATP-binding</keyword>
<feature type="transmembrane region" description="Helical" evidence="9">
    <location>
        <begin position="98"/>
        <end position="121"/>
    </location>
</feature>
<keyword evidence="5" id="KW-0547">Nucleotide-binding</keyword>
<evidence type="ECO:0000256" key="5">
    <source>
        <dbReference type="ARBA" id="ARBA00022741"/>
    </source>
</evidence>
<feature type="domain" description="Signal transduction histidine kinase subgroup 3 dimerisation and phosphoacceptor" evidence="10">
    <location>
        <begin position="193"/>
        <end position="257"/>
    </location>
</feature>
<reference evidence="11 12" key="1">
    <citation type="journal article" date="2019" name="ACS Chem. Biol.">
        <title>Identification and Mobilization of a Cryptic Antibiotic Biosynthesis Gene Locus from a Human-Pathogenic Nocardia Isolate.</title>
        <authorList>
            <person name="Herisse M."/>
            <person name="Ishida K."/>
            <person name="Porter J.L."/>
            <person name="Howden B."/>
            <person name="Hertweck C."/>
            <person name="Stinear T.P."/>
            <person name="Pidot S.J."/>
        </authorList>
    </citation>
    <scope>NUCLEOTIDE SEQUENCE [LARGE SCALE GENOMIC DNA]</scope>
    <source>
        <strain evidence="11 12">AUSMDU00012715</strain>
    </source>
</reference>
<dbReference type="EC" id="2.7.13.3" evidence="2"/>
<keyword evidence="8" id="KW-0902">Two-component regulatory system</keyword>
<evidence type="ECO:0000256" key="2">
    <source>
        <dbReference type="ARBA" id="ARBA00012438"/>
    </source>
</evidence>
<dbReference type="GO" id="GO:0016020">
    <property type="term" value="C:membrane"/>
    <property type="evidence" value="ECO:0007669"/>
    <property type="project" value="InterPro"/>
</dbReference>
<keyword evidence="9" id="KW-1133">Transmembrane helix</keyword>
<keyword evidence="3" id="KW-0597">Phosphoprotein</keyword>
<name>A0A6G9Z375_9NOCA</name>
<comment type="catalytic activity">
    <reaction evidence="1">
        <text>ATP + protein L-histidine = ADP + protein N-phospho-L-histidine.</text>
        <dbReference type="EC" id="2.7.13.3"/>
    </reaction>
</comment>
<evidence type="ECO:0000256" key="9">
    <source>
        <dbReference type="SAM" id="Phobius"/>
    </source>
</evidence>
<dbReference type="AlphaFoldDB" id="A0A6G9Z375"/>
<dbReference type="InterPro" id="IPR050482">
    <property type="entry name" value="Sensor_HK_TwoCompSys"/>
</dbReference>
<dbReference type="SUPFAM" id="SSF55874">
    <property type="entry name" value="ATPase domain of HSP90 chaperone/DNA topoisomerase II/histidine kinase"/>
    <property type="match status" value="1"/>
</dbReference>
<evidence type="ECO:0000313" key="11">
    <source>
        <dbReference type="EMBL" id="QIS19932.1"/>
    </source>
</evidence>
<evidence type="ECO:0000256" key="6">
    <source>
        <dbReference type="ARBA" id="ARBA00022777"/>
    </source>
</evidence>
<dbReference type="CDD" id="cd16917">
    <property type="entry name" value="HATPase_UhpB-NarQ-NarX-like"/>
    <property type="match status" value="1"/>
</dbReference>
<dbReference type="GO" id="GO:0000155">
    <property type="term" value="F:phosphorelay sensor kinase activity"/>
    <property type="evidence" value="ECO:0007669"/>
    <property type="project" value="InterPro"/>
</dbReference>
<sequence length="389" mass="41840">MFAPLRILARTATYTRGLHLCLPLPFVAIWLFIDASRPYAVALLAVPVGLLPAARLAEGIQAQLFLTPRERDRPDASITAAPATNWSDRWRTVWWLEIRLLCSAVLLAIVVVMVELCADLIRAAIGSAPTRDTLVRLPRHWWWAALAPLPIAIVLAAVVALGALVTVAARLLLGPSPTERLRSLEERTEQLLEHNRIARELHDSIGHALTAIVLQAGAARTTGDAGSAARALGTVEDVGRAALDDLDRVLRVLRTPGQALTERPTLASASALFDSARSAGAAVEVVVEGPVGAVPGPISREGYRILQEALTNALRHCGPVPVQVAVGVDPARLQLQVRNPLPERPNRSRTGSGLRGVRERAELLGGRARLGPQADCWQVHVEIPLGGHR</sequence>
<organism evidence="11 12">
    <name type="scientific">Nocardia terpenica</name>
    <dbReference type="NCBI Taxonomy" id="455432"/>
    <lineage>
        <taxon>Bacteria</taxon>
        <taxon>Bacillati</taxon>
        <taxon>Actinomycetota</taxon>
        <taxon>Actinomycetes</taxon>
        <taxon>Mycobacteriales</taxon>
        <taxon>Nocardiaceae</taxon>
        <taxon>Nocardia</taxon>
    </lineage>
</organism>
<dbReference type="GO" id="GO:0005524">
    <property type="term" value="F:ATP binding"/>
    <property type="evidence" value="ECO:0007669"/>
    <property type="project" value="UniProtKB-KW"/>
</dbReference>
<keyword evidence="6 11" id="KW-0418">Kinase</keyword>
<evidence type="ECO:0000256" key="1">
    <source>
        <dbReference type="ARBA" id="ARBA00000085"/>
    </source>
</evidence>
<evidence type="ECO:0000256" key="3">
    <source>
        <dbReference type="ARBA" id="ARBA00022553"/>
    </source>
</evidence>
<keyword evidence="9" id="KW-0812">Transmembrane</keyword>
<dbReference type="EMBL" id="CP046173">
    <property type="protein sequence ID" value="QIS19932.1"/>
    <property type="molecule type" value="Genomic_DNA"/>
</dbReference>
<dbReference type="RefSeq" id="WP_167487292.1">
    <property type="nucleotide sequence ID" value="NZ_CP046173.1"/>
</dbReference>
<dbReference type="PANTHER" id="PTHR24421:SF10">
    <property type="entry name" value="NITRATE_NITRITE SENSOR PROTEIN NARQ"/>
    <property type="match status" value="1"/>
</dbReference>
<dbReference type="Pfam" id="PF07730">
    <property type="entry name" value="HisKA_3"/>
    <property type="match status" value="1"/>
</dbReference>
<dbReference type="Proteomes" id="UP000500953">
    <property type="component" value="Chromosome"/>
</dbReference>
<dbReference type="Gene3D" id="3.30.565.10">
    <property type="entry name" value="Histidine kinase-like ATPase, C-terminal domain"/>
    <property type="match status" value="1"/>
</dbReference>
<keyword evidence="4" id="KW-0808">Transferase</keyword>
<dbReference type="Gene3D" id="1.20.5.1930">
    <property type="match status" value="1"/>
</dbReference>
<proteinExistence type="predicted"/>
<keyword evidence="9" id="KW-0472">Membrane</keyword>
<evidence type="ECO:0000313" key="12">
    <source>
        <dbReference type="Proteomes" id="UP000500953"/>
    </source>
</evidence>
<dbReference type="PANTHER" id="PTHR24421">
    <property type="entry name" value="NITRATE/NITRITE SENSOR PROTEIN NARX-RELATED"/>
    <property type="match status" value="1"/>
</dbReference>
<gene>
    <name evidence="11" type="ORF">F6W96_18155</name>
</gene>
<dbReference type="GO" id="GO:0046983">
    <property type="term" value="F:protein dimerization activity"/>
    <property type="evidence" value="ECO:0007669"/>
    <property type="project" value="InterPro"/>
</dbReference>
<feature type="transmembrane region" description="Helical" evidence="9">
    <location>
        <begin position="141"/>
        <end position="173"/>
    </location>
</feature>
<accession>A0A6G9Z375</accession>
<feature type="transmembrane region" description="Helical" evidence="9">
    <location>
        <begin position="12"/>
        <end position="33"/>
    </location>
</feature>
<evidence type="ECO:0000256" key="7">
    <source>
        <dbReference type="ARBA" id="ARBA00022840"/>
    </source>
</evidence>
<dbReference type="InterPro" id="IPR011712">
    <property type="entry name" value="Sig_transdc_His_kin_sub3_dim/P"/>
</dbReference>
<evidence type="ECO:0000256" key="4">
    <source>
        <dbReference type="ARBA" id="ARBA00022679"/>
    </source>
</evidence>